<accession>A0A662ZGE6</accession>
<proteinExistence type="predicted"/>
<dbReference type="OrthoDB" id="1639333at2"/>
<organism evidence="3 4">
    <name type="scientific">Ruminobacter amylophilus</name>
    <dbReference type="NCBI Taxonomy" id="867"/>
    <lineage>
        <taxon>Bacteria</taxon>
        <taxon>Pseudomonadati</taxon>
        <taxon>Pseudomonadota</taxon>
        <taxon>Gammaproteobacteria</taxon>
        <taxon>Aeromonadales</taxon>
        <taxon>Succinivibrionaceae</taxon>
        <taxon>Ruminobacter</taxon>
    </lineage>
</organism>
<evidence type="ECO:0000313" key="4">
    <source>
        <dbReference type="Proteomes" id="UP000243745"/>
    </source>
</evidence>
<dbReference type="InterPro" id="IPR009839">
    <property type="entry name" value="SseB_N"/>
</dbReference>
<protein>
    <submittedName>
        <fullName evidence="3">SseB protein N-terminal domain-containing protein</fullName>
    </submittedName>
</protein>
<evidence type="ECO:0000313" key="3">
    <source>
        <dbReference type="EMBL" id="SFP21771.1"/>
    </source>
</evidence>
<feature type="domain" description="SseB protein C-terminal" evidence="2">
    <location>
        <begin position="175"/>
        <end position="285"/>
    </location>
</feature>
<dbReference type="RefSeq" id="WP_093141097.1">
    <property type="nucleotide sequence ID" value="NZ_FOXF01000009.1"/>
</dbReference>
<dbReference type="AlphaFoldDB" id="A0A662ZGE6"/>
<dbReference type="EMBL" id="FOXF01000009">
    <property type="protein sequence ID" value="SFP21771.1"/>
    <property type="molecule type" value="Genomic_DNA"/>
</dbReference>
<dbReference type="Pfam" id="PF14581">
    <property type="entry name" value="SseB_C"/>
    <property type="match status" value="1"/>
</dbReference>
<dbReference type="Pfam" id="PF07179">
    <property type="entry name" value="SseB"/>
    <property type="match status" value="1"/>
</dbReference>
<dbReference type="Proteomes" id="UP000243745">
    <property type="component" value="Unassembled WGS sequence"/>
</dbReference>
<name>A0A662ZGE6_9GAMM</name>
<feature type="domain" description="SseB protein N-terminal" evidence="1">
    <location>
        <begin position="24"/>
        <end position="151"/>
    </location>
</feature>
<dbReference type="InterPro" id="IPR027945">
    <property type="entry name" value="SseB_C"/>
</dbReference>
<evidence type="ECO:0000259" key="1">
    <source>
        <dbReference type="Pfam" id="PF07179"/>
    </source>
</evidence>
<sequence>MSENNTNNTSTGSGSEPVIDNHKLEQAIVNLNESNTQINTQRVIQLLCSAKLVVPFNISDEDKAVRTEEKKNSQGEVIINKGASINLVFLTNEEQETYCPVFTSKEESDKMTIPCSGMFVQPFMALAKAVTADNLGIKGMVINPFGMAMTLSVPLLKDIIKRAEEQSRNRNYTLKAGEKVVITEPDASAKTLTDIVTAVVRNHKCIERAFLRKMIRPQAETANNSSYLIILDSSDPDEDITHLFRDLGKLCTPHVKDMPLDFLRYDEDNNFIKEALAGAKPFYRKKKFGIF</sequence>
<evidence type="ECO:0000259" key="2">
    <source>
        <dbReference type="Pfam" id="PF14581"/>
    </source>
</evidence>
<reference evidence="3 4" key="1">
    <citation type="submission" date="2016-10" db="EMBL/GenBank/DDBJ databases">
        <authorList>
            <person name="Varghese N."/>
            <person name="Submissions S."/>
        </authorList>
    </citation>
    <scope>NUCLEOTIDE SEQUENCE [LARGE SCALE GENOMIC DNA]</scope>
    <source>
        <strain evidence="3 4">DSM 1361</strain>
    </source>
</reference>
<gene>
    <name evidence="3" type="ORF">SAMN02910344_00772</name>
</gene>
<keyword evidence="4" id="KW-1185">Reference proteome</keyword>